<sequence>MQVLAEVMEQPIVAEAELPMQSVVTGSCTEVRQTAEVGQLLAGAVHTGLGLDTAERELVRQQGLEFASCLIKGGDSLQVLAEMKPLARQPDVSTGPGSKASKSSAQQRDHAVVQLLVEEKRPESHIDAAEHRLTLAQSSQLVDQEQGPLSD</sequence>
<accession>A0A813LN95</accession>
<evidence type="ECO:0000313" key="2">
    <source>
        <dbReference type="EMBL" id="CAE8594139.1"/>
    </source>
</evidence>
<evidence type="ECO:0000313" key="6">
    <source>
        <dbReference type="Proteomes" id="UP000654075"/>
    </source>
</evidence>
<dbReference type="Proteomes" id="UP000626109">
    <property type="component" value="Unassembled WGS sequence"/>
</dbReference>
<evidence type="ECO:0000313" key="4">
    <source>
        <dbReference type="EMBL" id="CAE8734062.1"/>
    </source>
</evidence>
<evidence type="ECO:0000313" key="5">
    <source>
        <dbReference type="Proteomes" id="UP000626109"/>
    </source>
</evidence>
<evidence type="ECO:0000313" key="3">
    <source>
        <dbReference type="EMBL" id="CAE8615248.1"/>
    </source>
</evidence>
<reference evidence="4" key="1">
    <citation type="submission" date="2021-02" db="EMBL/GenBank/DDBJ databases">
        <authorList>
            <person name="Dougan E. K."/>
            <person name="Rhodes N."/>
            <person name="Thang M."/>
            <person name="Chan C."/>
        </authorList>
    </citation>
    <scope>NUCLEOTIDE SEQUENCE</scope>
</reference>
<feature type="compositionally biased region" description="Polar residues" evidence="1">
    <location>
        <begin position="91"/>
        <end position="106"/>
    </location>
</feature>
<dbReference type="EMBL" id="CAJNNV010006826">
    <property type="protein sequence ID" value="CAE8594139.1"/>
    <property type="molecule type" value="Genomic_DNA"/>
</dbReference>
<gene>
    <name evidence="2" type="ORF">PGLA1383_LOCUS12710</name>
    <name evidence="3" type="ORF">PGLA1383_LOCUS32964</name>
    <name evidence="4" type="ORF">PGLA2088_LOCUS47123</name>
</gene>
<protein>
    <submittedName>
        <fullName evidence="4">Uncharacterized protein</fullName>
    </submittedName>
</protein>
<organism evidence="4 5">
    <name type="scientific">Polarella glacialis</name>
    <name type="common">Dinoflagellate</name>
    <dbReference type="NCBI Taxonomy" id="89957"/>
    <lineage>
        <taxon>Eukaryota</taxon>
        <taxon>Sar</taxon>
        <taxon>Alveolata</taxon>
        <taxon>Dinophyceae</taxon>
        <taxon>Suessiales</taxon>
        <taxon>Suessiaceae</taxon>
        <taxon>Polarella</taxon>
    </lineage>
</organism>
<evidence type="ECO:0000256" key="1">
    <source>
        <dbReference type="SAM" id="MobiDB-lite"/>
    </source>
</evidence>
<dbReference type="Proteomes" id="UP000654075">
    <property type="component" value="Unassembled WGS sequence"/>
</dbReference>
<proteinExistence type="predicted"/>
<name>A0A813LN95_POLGL</name>
<comment type="caution">
    <text evidence="4">The sequence shown here is derived from an EMBL/GenBank/DDBJ whole genome shotgun (WGS) entry which is preliminary data.</text>
</comment>
<dbReference type="EMBL" id="CAJNNV010025585">
    <property type="protein sequence ID" value="CAE8615248.1"/>
    <property type="molecule type" value="Genomic_DNA"/>
</dbReference>
<feature type="region of interest" description="Disordered" evidence="1">
    <location>
        <begin position="87"/>
        <end position="110"/>
    </location>
</feature>
<dbReference type="AlphaFoldDB" id="A0A813LN95"/>
<keyword evidence="6" id="KW-1185">Reference proteome</keyword>
<dbReference type="EMBL" id="CAJNNW010036413">
    <property type="protein sequence ID" value="CAE8734062.1"/>
    <property type="molecule type" value="Genomic_DNA"/>
</dbReference>